<dbReference type="Pfam" id="PF10145">
    <property type="entry name" value="PhageMin_Tail"/>
    <property type="match status" value="1"/>
</dbReference>
<keyword evidence="5" id="KW-1185">Reference proteome</keyword>
<feature type="transmembrane region" description="Helical" evidence="2">
    <location>
        <begin position="499"/>
        <end position="518"/>
    </location>
</feature>
<dbReference type="PANTHER" id="PTHR37813:SF1">
    <property type="entry name" value="FELS-2 PROPHAGE PROTEIN"/>
    <property type="match status" value="1"/>
</dbReference>
<comment type="caution">
    <text evidence="4">The sequence shown here is derived from an EMBL/GenBank/DDBJ whole genome shotgun (WGS) entry which is preliminary data.</text>
</comment>
<keyword evidence="2" id="KW-0472">Membrane</keyword>
<dbReference type="RefSeq" id="WP_249332908.1">
    <property type="nucleotide sequence ID" value="NZ_JACRSY010000015.1"/>
</dbReference>
<name>A0A926IDR3_9FIRM</name>
<accession>A0A926IDR3</accession>
<dbReference type="InterPro" id="IPR010090">
    <property type="entry name" value="Phage_tape_meas"/>
</dbReference>
<keyword evidence="2" id="KW-1133">Transmembrane helix</keyword>
<dbReference type="NCBIfam" id="TIGR01760">
    <property type="entry name" value="tape_meas_TP901"/>
    <property type="match status" value="1"/>
</dbReference>
<feature type="domain" description="Phage tail tape measure protein" evidence="3">
    <location>
        <begin position="99"/>
        <end position="297"/>
    </location>
</feature>
<evidence type="ECO:0000256" key="2">
    <source>
        <dbReference type="SAM" id="Phobius"/>
    </source>
</evidence>
<evidence type="ECO:0000313" key="4">
    <source>
        <dbReference type="EMBL" id="MBC8580012.1"/>
    </source>
</evidence>
<sequence>MANIVDAILRLTDNFTPTLVKAQDGLTKYSRQVQRVSKDLNKIGNSITNVGKSLTLGVTTPIVGIGTASLKATMDFDKSMSKVQALSGATGEQLILLKDKATELGATTAFSASQVSEAMQYMALAGWKTNDILEGTAGILAAASASGEELAKVSDIITDGLSAFGLEASKANHFADVLSTTATNANTTIGMMGEAFTYAGSVAGALGYSVEDTALAIGIMENSGIKASQAGTALRTMLTELSGTLEITGKNLGTYVIQTSNADGTMKPFRETLESLRYAFSQLSEAERASMAESLVGKNAMAGLLAIMNTSDEAFNSLATAIDNSTGSAERMSDVMLDNLAGQLTIIMSGVESLALAIGDRLTPYARKLADSIQNVVTTFNNMSDEQKDTALKIGAFIAIIPVAILIFGKMVKGVSGAIGAYSKFSKSVQKAGSVFKVIFSPANKIVLIMTAIALVAVLVIKYWKPLKGFFLDLVSKIGRYLEACGVDFNKMKETFSKVVQAIGLAIQILVSFFMGLWEKIKPLVELFGMSIFVVCHEIVGAFQGMMTGVGNIINGLMSLFGGLIDFIVGVFTGNWKQAWQGVKDIFSGIFEGIAGVCRSVMNTIIGFINGGIRGLNKLTNIKLPSFLGGKQIGFSIPEIPMLYKGTDNWQGGTAMIHDRGAEIVDLPRGTRVYPHDESIKKAFNDGARSSGSFNIAKLADTIIVREDADIDRIANALYNKMKKHVFNID</sequence>
<keyword evidence="2" id="KW-0812">Transmembrane</keyword>
<dbReference type="AlphaFoldDB" id="A0A926IDR3"/>
<feature type="transmembrane region" description="Helical" evidence="2">
    <location>
        <begin position="525"/>
        <end position="547"/>
    </location>
</feature>
<evidence type="ECO:0000259" key="3">
    <source>
        <dbReference type="Pfam" id="PF10145"/>
    </source>
</evidence>
<protein>
    <submittedName>
        <fullName evidence="4">Phage tail tape measure protein</fullName>
    </submittedName>
</protein>
<evidence type="ECO:0000313" key="5">
    <source>
        <dbReference type="Proteomes" id="UP000655830"/>
    </source>
</evidence>
<reference evidence="4" key="1">
    <citation type="submission" date="2020-08" db="EMBL/GenBank/DDBJ databases">
        <title>Genome public.</title>
        <authorList>
            <person name="Liu C."/>
            <person name="Sun Q."/>
        </authorList>
    </citation>
    <scope>NUCLEOTIDE SEQUENCE</scope>
    <source>
        <strain evidence="4">NSJ-12</strain>
    </source>
</reference>
<evidence type="ECO:0000256" key="1">
    <source>
        <dbReference type="ARBA" id="ARBA00022612"/>
    </source>
</evidence>
<keyword evidence="1" id="KW-1188">Viral release from host cell</keyword>
<feature type="transmembrane region" description="Helical" evidence="2">
    <location>
        <begin position="553"/>
        <end position="574"/>
    </location>
</feature>
<organism evidence="4 5">
    <name type="scientific">Zhenhengia yiwuensis</name>
    <dbReference type="NCBI Taxonomy" id="2763666"/>
    <lineage>
        <taxon>Bacteria</taxon>
        <taxon>Bacillati</taxon>
        <taxon>Bacillota</taxon>
        <taxon>Clostridia</taxon>
        <taxon>Lachnospirales</taxon>
        <taxon>Lachnospiraceae</taxon>
        <taxon>Zhenhengia</taxon>
    </lineage>
</organism>
<dbReference type="Proteomes" id="UP000655830">
    <property type="component" value="Unassembled WGS sequence"/>
</dbReference>
<feature type="transmembrane region" description="Helical" evidence="2">
    <location>
        <begin position="391"/>
        <end position="409"/>
    </location>
</feature>
<dbReference type="PANTHER" id="PTHR37813">
    <property type="entry name" value="FELS-2 PROPHAGE PROTEIN"/>
    <property type="match status" value="1"/>
</dbReference>
<dbReference type="EMBL" id="JACRSY010000015">
    <property type="protein sequence ID" value="MBC8580012.1"/>
    <property type="molecule type" value="Genomic_DNA"/>
</dbReference>
<proteinExistence type="predicted"/>
<gene>
    <name evidence="4" type="ORF">H8718_10805</name>
</gene>
<feature type="transmembrane region" description="Helical" evidence="2">
    <location>
        <begin position="446"/>
        <end position="464"/>
    </location>
</feature>